<accession>A0A0G2IYW3</accession>
<proteinExistence type="predicted"/>
<evidence type="ECO:0000259" key="7">
    <source>
        <dbReference type="PROSITE" id="PS50815"/>
    </source>
</evidence>
<evidence type="ECO:0000256" key="5">
    <source>
        <dbReference type="ARBA" id="ARBA00023254"/>
    </source>
</evidence>
<dbReference type="PROSITE" id="PS50815">
    <property type="entry name" value="HORMA"/>
    <property type="match status" value="1"/>
</dbReference>
<dbReference type="SUPFAM" id="SSF57903">
    <property type="entry name" value="FYVE/PHD zinc finger"/>
    <property type="match status" value="1"/>
</dbReference>
<organism evidence="8 9">
    <name type="scientific">[Emmonsia] crescens</name>
    <dbReference type="NCBI Taxonomy" id="73230"/>
    <lineage>
        <taxon>Eukaryota</taxon>
        <taxon>Fungi</taxon>
        <taxon>Dikarya</taxon>
        <taxon>Ascomycota</taxon>
        <taxon>Pezizomycotina</taxon>
        <taxon>Eurotiomycetes</taxon>
        <taxon>Eurotiomycetidae</taxon>
        <taxon>Onygenales</taxon>
        <taxon>Ajellomycetaceae</taxon>
        <taxon>Emergomyces</taxon>
    </lineage>
</organism>
<dbReference type="SUPFAM" id="SSF56019">
    <property type="entry name" value="The spindle assembly checkpoint protein mad2"/>
    <property type="match status" value="1"/>
</dbReference>
<dbReference type="Gene3D" id="3.30.40.10">
    <property type="entry name" value="Zinc/RING finger domain, C3HC4 (zinc finger)"/>
    <property type="match status" value="1"/>
</dbReference>
<feature type="domain" description="HORMA" evidence="7">
    <location>
        <begin position="50"/>
        <end position="311"/>
    </location>
</feature>
<dbReference type="EMBL" id="LCZI01001403">
    <property type="protein sequence ID" value="KKZ60919.1"/>
    <property type="molecule type" value="Genomic_DNA"/>
</dbReference>
<dbReference type="Pfam" id="PF02301">
    <property type="entry name" value="HORMA"/>
    <property type="match status" value="1"/>
</dbReference>
<dbReference type="Proteomes" id="UP000034164">
    <property type="component" value="Unassembled WGS sequence"/>
</dbReference>
<dbReference type="GO" id="GO:0005694">
    <property type="term" value="C:chromosome"/>
    <property type="evidence" value="ECO:0007669"/>
    <property type="project" value="UniProtKB-SubCell"/>
</dbReference>
<evidence type="ECO:0000256" key="1">
    <source>
        <dbReference type="ARBA" id="ARBA00004123"/>
    </source>
</evidence>
<dbReference type="AlphaFoldDB" id="A0A0G2IYW3"/>
<dbReference type="PANTHER" id="PTHR48225">
    <property type="entry name" value="HORMA DOMAIN-CONTAINING PROTEIN 1"/>
    <property type="match status" value="1"/>
</dbReference>
<evidence type="ECO:0000256" key="3">
    <source>
        <dbReference type="ARBA" id="ARBA00022454"/>
    </source>
</evidence>
<feature type="region of interest" description="Disordered" evidence="6">
    <location>
        <begin position="608"/>
        <end position="670"/>
    </location>
</feature>
<reference evidence="9" key="1">
    <citation type="journal article" date="2015" name="PLoS Genet.">
        <title>The dynamic genome and transcriptome of the human fungal pathogen Blastomyces and close relative Emmonsia.</title>
        <authorList>
            <person name="Munoz J.F."/>
            <person name="Gauthier G.M."/>
            <person name="Desjardins C.A."/>
            <person name="Gallo J.E."/>
            <person name="Holder J."/>
            <person name="Sullivan T.D."/>
            <person name="Marty A.J."/>
            <person name="Carmen J.C."/>
            <person name="Chen Z."/>
            <person name="Ding L."/>
            <person name="Gujja S."/>
            <person name="Magrini V."/>
            <person name="Misas E."/>
            <person name="Mitreva M."/>
            <person name="Priest M."/>
            <person name="Saif S."/>
            <person name="Whiston E.A."/>
            <person name="Young S."/>
            <person name="Zeng Q."/>
            <person name="Goldman W.E."/>
            <person name="Mardis E.R."/>
            <person name="Taylor J.W."/>
            <person name="McEwen J.G."/>
            <person name="Clay O.K."/>
            <person name="Klein B.S."/>
            <person name="Cuomo C.A."/>
        </authorList>
    </citation>
    <scope>NUCLEOTIDE SEQUENCE [LARGE SCALE GENOMIC DNA]</scope>
    <source>
        <strain evidence="9">UAMH 3008</strain>
    </source>
</reference>
<gene>
    <name evidence="8" type="ORF">EMCG_00680</name>
</gene>
<sequence length="819" mass="90047">MARVIFTDSAQKTTGTEMVSRAPGMTTTTIMQAPVQKEKQRQQAQGIRQDQSLALVQIMLHASFGTLFYLREFLPLNCFDERDLMKLSKPDSYVSYENFVEGGGGGGKTGANNESAIVSNNRNIQERRAQPLKIIVRGKNPKADKLLDLLEHGIFDAIEKNFLEAVQMTIFVDKTKSSHVLESYTFTFKYTAGGGCKQKGGDDVGKRLASISLASTDCTADMETVKTARRGLEMIVRRLITLSAFLPMLPSERYMEIHLFYADGSPAGYEPPGFKAAEHNDLWFAQNEMWSRETQSCGAMETGIHSVGLKVSSLKRSGADYPSSEYVPEIPASIGYGNRIRRDEDIGISEGDAAVRDVGLSTQGSSQVSTQTRQDEALKKDLRKMIPLATSTPDSDFILTQGNPECLQVTKLQLSQMKLSQLGARNQIFSTTTLVHYDQVTEHSGPNSASIVRCDCGLNTESRDMLQCAFCKTRQHLTCYGFVHGQDPAIPEIHSCYKCLLEPQERHLMQDMRTLVLLRRALRVIVEEGFPNRVRDFAQKLKCNGQTIVQITDLLRKQGFMHATPGSKSKGFLEKGLPKFTLSTEPAIKERLRNEIFNPLAKISHHYNLPNNKNGHAGPYDDSAAHSSDVSSDVLSIEEIPPQSPGYEQRRCKSKNSRTTATGTMPTPEVNEIRSAWKALGSSLDLIKPVEIKGDSQAETQIHTQAQKQKQNRSIMGTESGSGFGPGANGKQPAGSFNGGKKHARPADWGRDEDYDNDYDDGERMVAGSDGKNNRQKRIRLSKLGSPISIFEPSESGVGSGSEDEGENASGSASGSGSV</sequence>
<dbReference type="PANTHER" id="PTHR48225:SF7">
    <property type="entry name" value="MEIOSIS-SPECIFIC PROTEIN HOP1"/>
    <property type="match status" value="1"/>
</dbReference>
<evidence type="ECO:0000313" key="8">
    <source>
        <dbReference type="EMBL" id="KKZ60919.1"/>
    </source>
</evidence>
<evidence type="ECO:0000256" key="4">
    <source>
        <dbReference type="ARBA" id="ARBA00023242"/>
    </source>
</evidence>
<name>A0A0G2IYW3_9EURO</name>
<feature type="region of interest" description="Disordered" evidence="6">
    <location>
        <begin position="700"/>
        <end position="819"/>
    </location>
</feature>
<dbReference type="GO" id="GO:0007130">
    <property type="term" value="P:synaptonemal complex assembly"/>
    <property type="evidence" value="ECO:0007669"/>
    <property type="project" value="TreeGrafter"/>
</dbReference>
<protein>
    <recommendedName>
        <fullName evidence="7">HORMA domain-containing protein</fullName>
    </recommendedName>
</protein>
<evidence type="ECO:0000256" key="2">
    <source>
        <dbReference type="ARBA" id="ARBA00004286"/>
    </source>
</evidence>
<dbReference type="Gene3D" id="3.30.900.10">
    <property type="entry name" value="HORMA domain"/>
    <property type="match status" value="1"/>
</dbReference>
<dbReference type="GO" id="GO:0005634">
    <property type="term" value="C:nucleus"/>
    <property type="evidence" value="ECO:0007669"/>
    <property type="project" value="UniProtKB-SubCell"/>
</dbReference>
<keyword evidence="5" id="KW-0469">Meiosis</keyword>
<dbReference type="InterPro" id="IPR051294">
    <property type="entry name" value="HORMA_MeioticProgression"/>
</dbReference>
<comment type="subcellular location">
    <subcellularLocation>
        <location evidence="2">Chromosome</location>
    </subcellularLocation>
    <subcellularLocation>
        <location evidence="1">Nucleus</location>
    </subcellularLocation>
</comment>
<dbReference type="VEuPathDB" id="FungiDB:EMCG_00680"/>
<evidence type="ECO:0000313" key="9">
    <source>
        <dbReference type="Proteomes" id="UP000034164"/>
    </source>
</evidence>
<evidence type="ECO:0000256" key="6">
    <source>
        <dbReference type="SAM" id="MobiDB-lite"/>
    </source>
</evidence>
<keyword evidence="3" id="KW-0158">Chromosome</keyword>
<dbReference type="InterPro" id="IPR003511">
    <property type="entry name" value="HORMA_dom"/>
</dbReference>
<feature type="compositionally biased region" description="Low complexity" evidence="6">
    <location>
        <begin position="621"/>
        <end position="635"/>
    </location>
</feature>
<keyword evidence="4" id="KW-0539">Nucleus</keyword>
<dbReference type="InterPro" id="IPR036570">
    <property type="entry name" value="HORMA_dom_sf"/>
</dbReference>
<dbReference type="OrthoDB" id="1928087at2759"/>
<comment type="caution">
    <text evidence="8">The sequence shown here is derived from an EMBL/GenBank/DDBJ whole genome shotgun (WGS) entry which is preliminary data.</text>
</comment>
<feature type="compositionally biased region" description="Polar residues" evidence="6">
    <location>
        <begin position="700"/>
        <end position="719"/>
    </location>
</feature>
<dbReference type="GO" id="GO:0051598">
    <property type="term" value="P:meiotic recombination checkpoint signaling"/>
    <property type="evidence" value="ECO:0007669"/>
    <property type="project" value="TreeGrafter"/>
</dbReference>
<dbReference type="InterPro" id="IPR013083">
    <property type="entry name" value="Znf_RING/FYVE/PHD"/>
</dbReference>
<feature type="compositionally biased region" description="Low complexity" evidence="6">
    <location>
        <begin position="808"/>
        <end position="819"/>
    </location>
</feature>
<dbReference type="InterPro" id="IPR011011">
    <property type="entry name" value="Znf_FYVE_PHD"/>
</dbReference>